<dbReference type="OMA" id="NWYSARE"/>
<dbReference type="Proteomes" id="UP000054270">
    <property type="component" value="Unassembled WGS sequence"/>
</dbReference>
<dbReference type="SUPFAM" id="SSF56112">
    <property type="entry name" value="Protein kinase-like (PK-like)"/>
    <property type="match status" value="1"/>
</dbReference>
<dbReference type="Gene3D" id="1.10.510.10">
    <property type="entry name" value="Transferase(Phosphotransferase) domain 1"/>
    <property type="match status" value="1"/>
</dbReference>
<gene>
    <name evidence="2" type="ORF">HYPSUDRAFT_146794</name>
</gene>
<dbReference type="InterPro" id="IPR011009">
    <property type="entry name" value="Kinase-like_dom_sf"/>
</dbReference>
<evidence type="ECO:0000313" key="2">
    <source>
        <dbReference type="EMBL" id="KJA17231.1"/>
    </source>
</evidence>
<organism evidence="2 3">
    <name type="scientific">Hypholoma sublateritium (strain FD-334 SS-4)</name>
    <dbReference type="NCBI Taxonomy" id="945553"/>
    <lineage>
        <taxon>Eukaryota</taxon>
        <taxon>Fungi</taxon>
        <taxon>Dikarya</taxon>
        <taxon>Basidiomycota</taxon>
        <taxon>Agaricomycotina</taxon>
        <taxon>Agaricomycetes</taxon>
        <taxon>Agaricomycetidae</taxon>
        <taxon>Agaricales</taxon>
        <taxon>Agaricineae</taxon>
        <taxon>Strophariaceae</taxon>
        <taxon>Hypholoma</taxon>
    </lineage>
</organism>
<dbReference type="GO" id="GO:0005524">
    <property type="term" value="F:ATP binding"/>
    <property type="evidence" value="ECO:0007669"/>
    <property type="project" value="InterPro"/>
</dbReference>
<dbReference type="AlphaFoldDB" id="A0A0D2NKZ0"/>
<dbReference type="PANTHER" id="PTHR44167">
    <property type="entry name" value="OVARIAN-SPECIFIC SERINE/THREONINE-PROTEIN KINASE LOK-RELATED"/>
    <property type="match status" value="1"/>
</dbReference>
<feature type="domain" description="Protein kinase" evidence="1">
    <location>
        <begin position="1"/>
        <end position="294"/>
    </location>
</feature>
<dbReference type="InterPro" id="IPR000719">
    <property type="entry name" value="Prot_kinase_dom"/>
</dbReference>
<dbReference type="Pfam" id="PF00069">
    <property type="entry name" value="Pkinase"/>
    <property type="match status" value="1"/>
</dbReference>
<reference evidence="3" key="1">
    <citation type="submission" date="2014-04" db="EMBL/GenBank/DDBJ databases">
        <title>Evolutionary Origins and Diversification of the Mycorrhizal Mutualists.</title>
        <authorList>
            <consortium name="DOE Joint Genome Institute"/>
            <consortium name="Mycorrhizal Genomics Consortium"/>
            <person name="Kohler A."/>
            <person name="Kuo A."/>
            <person name="Nagy L.G."/>
            <person name="Floudas D."/>
            <person name="Copeland A."/>
            <person name="Barry K.W."/>
            <person name="Cichocki N."/>
            <person name="Veneault-Fourrey C."/>
            <person name="LaButti K."/>
            <person name="Lindquist E.A."/>
            <person name="Lipzen A."/>
            <person name="Lundell T."/>
            <person name="Morin E."/>
            <person name="Murat C."/>
            <person name="Riley R."/>
            <person name="Ohm R."/>
            <person name="Sun H."/>
            <person name="Tunlid A."/>
            <person name="Henrissat B."/>
            <person name="Grigoriev I.V."/>
            <person name="Hibbett D.S."/>
            <person name="Martin F."/>
        </authorList>
    </citation>
    <scope>NUCLEOTIDE SEQUENCE [LARGE SCALE GENOMIC DNA]</scope>
    <source>
        <strain evidence="3">FD-334 SS-4</strain>
    </source>
</reference>
<evidence type="ECO:0000313" key="3">
    <source>
        <dbReference type="Proteomes" id="UP000054270"/>
    </source>
</evidence>
<evidence type="ECO:0000259" key="1">
    <source>
        <dbReference type="PROSITE" id="PS50011"/>
    </source>
</evidence>
<dbReference type="STRING" id="945553.A0A0D2NKZ0"/>
<keyword evidence="3" id="KW-1185">Reference proteome</keyword>
<protein>
    <recommendedName>
        <fullName evidence="1">Protein kinase domain-containing protein</fullName>
    </recommendedName>
</protein>
<accession>A0A0D2NKZ0</accession>
<dbReference type="EMBL" id="KN817607">
    <property type="protein sequence ID" value="KJA17231.1"/>
    <property type="molecule type" value="Genomic_DNA"/>
</dbReference>
<sequence length="294" mass="33205">MNELNQFIDGPPSPSNYIFVPHNFQLVAGNLSRFPVGNGCLHAAQKDNRYYVVRVISVGGQGRNNLHILRLLSTNSPDNLLSNNHILPIVTEIVYQDIHFAVFPKVGPRIQVAMMPLVQKSTVEDIVYIIMQALEAVIYIHGKSVAHRDLFMDNFLLEWSPQSLLGQNWTRPRVYLIDFETAVHFSSDVHPSDRLTSGLPFPDATYQRKRAPELLGSEPYCPFQLDMWQFGFHLMQMFSTTGIAGIDSLWPPLMSENPADRPTAQEIFQTLGDLISTVPPKSLQKGYECDPIII</sequence>
<proteinExistence type="predicted"/>
<dbReference type="PANTHER" id="PTHR44167:SF24">
    <property type="entry name" value="SERINE_THREONINE-PROTEIN KINASE CHK2"/>
    <property type="match status" value="1"/>
</dbReference>
<dbReference type="GO" id="GO:0004672">
    <property type="term" value="F:protein kinase activity"/>
    <property type="evidence" value="ECO:0007669"/>
    <property type="project" value="InterPro"/>
</dbReference>
<dbReference type="SMART" id="SM00220">
    <property type="entry name" value="S_TKc"/>
    <property type="match status" value="1"/>
</dbReference>
<dbReference type="OrthoDB" id="3224178at2759"/>
<name>A0A0D2NKZ0_HYPSF</name>
<dbReference type="PROSITE" id="PS50011">
    <property type="entry name" value="PROTEIN_KINASE_DOM"/>
    <property type="match status" value="1"/>
</dbReference>